<dbReference type="AlphaFoldDB" id="A0A1M6NWQ8"/>
<dbReference type="EMBL" id="FRAF01000007">
    <property type="protein sequence ID" value="SHK00064.1"/>
    <property type="molecule type" value="Genomic_DNA"/>
</dbReference>
<evidence type="ECO:0000256" key="1">
    <source>
        <dbReference type="SAM" id="Phobius"/>
    </source>
</evidence>
<keyword evidence="1" id="KW-0812">Transmembrane</keyword>
<organism evidence="2 3">
    <name type="scientific">Alicyclobacillus tolerans</name>
    <dbReference type="NCBI Taxonomy" id="90970"/>
    <lineage>
        <taxon>Bacteria</taxon>
        <taxon>Bacillati</taxon>
        <taxon>Bacillota</taxon>
        <taxon>Bacilli</taxon>
        <taxon>Bacillales</taxon>
        <taxon>Alicyclobacillaceae</taxon>
        <taxon>Alicyclobacillus</taxon>
    </lineage>
</organism>
<keyword evidence="1" id="KW-1133">Transmembrane helix</keyword>
<reference evidence="3" key="1">
    <citation type="submission" date="2016-11" db="EMBL/GenBank/DDBJ databases">
        <authorList>
            <person name="Varghese N."/>
            <person name="Submissions S."/>
        </authorList>
    </citation>
    <scope>NUCLEOTIDE SEQUENCE [LARGE SCALE GENOMIC DNA]</scope>
    <source>
        <strain evidence="3">USBA-503</strain>
    </source>
</reference>
<gene>
    <name evidence="2" type="ORF">SAMN05443507_1076</name>
</gene>
<dbReference type="Proteomes" id="UP000184016">
    <property type="component" value="Unassembled WGS sequence"/>
</dbReference>
<dbReference type="NCBIfam" id="NF038403">
    <property type="entry name" value="perm_prefix_1"/>
    <property type="match status" value="1"/>
</dbReference>
<proteinExistence type="predicted"/>
<feature type="transmembrane region" description="Helical" evidence="1">
    <location>
        <begin position="79"/>
        <end position="97"/>
    </location>
</feature>
<evidence type="ECO:0000313" key="3">
    <source>
        <dbReference type="Proteomes" id="UP000184016"/>
    </source>
</evidence>
<accession>A0A1M6NWQ8</accession>
<feature type="transmembrane region" description="Helical" evidence="1">
    <location>
        <begin position="157"/>
        <end position="179"/>
    </location>
</feature>
<feature type="transmembrane region" description="Helical" evidence="1">
    <location>
        <begin position="199"/>
        <end position="220"/>
    </location>
</feature>
<dbReference type="RefSeq" id="WP_072873486.1">
    <property type="nucleotide sequence ID" value="NZ_FRAF01000007.1"/>
</dbReference>
<dbReference type="OrthoDB" id="2375387at2"/>
<keyword evidence="1" id="KW-0472">Membrane</keyword>
<feature type="transmembrane region" description="Helical" evidence="1">
    <location>
        <begin position="227"/>
        <end position="246"/>
    </location>
</feature>
<keyword evidence="3" id="KW-1185">Reference proteome</keyword>
<protein>
    <submittedName>
        <fullName evidence="2">Uncharacterized protein</fullName>
    </submittedName>
</protein>
<feature type="transmembrane region" description="Helical" evidence="1">
    <location>
        <begin position="266"/>
        <end position="290"/>
    </location>
</feature>
<dbReference type="STRING" id="1830138.SAMN05443507_1076"/>
<sequence>MNRFDAYLYQILNGTYLHKQEKVAWIEEMQSHLEDSVQHYRVAGLSDEQAHQRALASFGTAKELRQQIIRETFVISPKWYLIVGVLCFISLGVALFTNTRFDDSVVTIGNPATWEPIPTPQWVVWLHQHFPLNPARWATLGTMSFMMVFTRKQTDRLAVLISWIPFSVSLLPSSVSLPLGSDGIRQVIFSALPIIQPVSIGATCEYGIIFALGIALYIWTRNRIISLTPWMISITLTVAPFLWSLMQETLWEQTRNPIFWGLAPVSWGYLWSAISSVIVHLIGAVLLLFMCKRVESSSIRLRKLI</sequence>
<name>A0A1M6NWQ8_9BACL</name>
<evidence type="ECO:0000313" key="2">
    <source>
        <dbReference type="EMBL" id="SHK00064.1"/>
    </source>
</evidence>
<dbReference type="InterPro" id="IPR047928">
    <property type="entry name" value="Perm_prefix_1"/>
</dbReference>